<sequence length="309" mass="33407">MFMGVGFLKGTAPEGFAAQSRTKRFSDSLLFVHISKEPWSELAVIVDLRCEVDLTGPAAKIYDETVPRDPRTCTEDVVEKGEAEDGSMGVGAGGGSDGGFSCFTSPTITRRSRPVSCGSRIMARSLSGTSAEGIVTVDASSRRTTLTLTPRCFKQSALSQVAKTNRKPLKTFFSTSVFVSSHVFGGFSATQAAGSIGRSDAHHVLKSGGHVEKFYDAYDFDHKLVDRDVGLRCHQHWQSQPHGDLRLKCRLAAFRAAFDDFDCRGAAGDRGSKGGEVLRNASTRLLKALDCIHDEQIVGMRPLPLALEV</sequence>
<dbReference type="Proteomes" id="UP000799324">
    <property type="component" value="Unassembled WGS sequence"/>
</dbReference>
<accession>A0A6A6TH49</accession>
<gene>
    <name evidence="1" type="ORF">K491DRAFT_738922</name>
</gene>
<protein>
    <submittedName>
        <fullName evidence="1">Uncharacterized protein</fullName>
    </submittedName>
</protein>
<reference evidence="1" key="1">
    <citation type="journal article" date="2020" name="Stud. Mycol.">
        <title>101 Dothideomycetes genomes: a test case for predicting lifestyles and emergence of pathogens.</title>
        <authorList>
            <person name="Haridas S."/>
            <person name="Albert R."/>
            <person name="Binder M."/>
            <person name="Bloem J."/>
            <person name="Labutti K."/>
            <person name="Salamov A."/>
            <person name="Andreopoulos B."/>
            <person name="Baker S."/>
            <person name="Barry K."/>
            <person name="Bills G."/>
            <person name="Bluhm B."/>
            <person name="Cannon C."/>
            <person name="Castanera R."/>
            <person name="Culley D."/>
            <person name="Daum C."/>
            <person name="Ezra D."/>
            <person name="Gonzalez J."/>
            <person name="Henrissat B."/>
            <person name="Kuo A."/>
            <person name="Liang C."/>
            <person name="Lipzen A."/>
            <person name="Lutzoni F."/>
            <person name="Magnuson J."/>
            <person name="Mondo S."/>
            <person name="Nolan M."/>
            <person name="Ohm R."/>
            <person name="Pangilinan J."/>
            <person name="Park H.-J."/>
            <person name="Ramirez L."/>
            <person name="Alfaro M."/>
            <person name="Sun H."/>
            <person name="Tritt A."/>
            <person name="Yoshinaga Y."/>
            <person name="Zwiers L.-H."/>
            <person name="Turgeon B."/>
            <person name="Goodwin S."/>
            <person name="Spatafora J."/>
            <person name="Crous P."/>
            <person name="Grigoriev I."/>
        </authorList>
    </citation>
    <scope>NUCLEOTIDE SEQUENCE</scope>
    <source>
        <strain evidence="1">CBS 122681</strain>
    </source>
</reference>
<name>A0A6A6TH49_9PLEO</name>
<evidence type="ECO:0000313" key="1">
    <source>
        <dbReference type="EMBL" id="KAF2658258.1"/>
    </source>
</evidence>
<dbReference type="AlphaFoldDB" id="A0A6A6TH49"/>
<keyword evidence="2" id="KW-1185">Reference proteome</keyword>
<dbReference type="EMBL" id="MU004316">
    <property type="protein sequence ID" value="KAF2658258.1"/>
    <property type="molecule type" value="Genomic_DNA"/>
</dbReference>
<proteinExistence type="predicted"/>
<evidence type="ECO:0000313" key="2">
    <source>
        <dbReference type="Proteomes" id="UP000799324"/>
    </source>
</evidence>
<organism evidence="1 2">
    <name type="scientific">Lophiostoma macrostomum CBS 122681</name>
    <dbReference type="NCBI Taxonomy" id="1314788"/>
    <lineage>
        <taxon>Eukaryota</taxon>
        <taxon>Fungi</taxon>
        <taxon>Dikarya</taxon>
        <taxon>Ascomycota</taxon>
        <taxon>Pezizomycotina</taxon>
        <taxon>Dothideomycetes</taxon>
        <taxon>Pleosporomycetidae</taxon>
        <taxon>Pleosporales</taxon>
        <taxon>Lophiostomataceae</taxon>
        <taxon>Lophiostoma</taxon>
    </lineage>
</organism>